<evidence type="ECO:0000256" key="1">
    <source>
        <dbReference type="SAM" id="MobiDB-lite"/>
    </source>
</evidence>
<feature type="signal peptide" evidence="3">
    <location>
        <begin position="1"/>
        <end position="18"/>
    </location>
</feature>
<keyword evidence="2" id="KW-1133">Transmembrane helix</keyword>
<dbReference type="SUPFAM" id="SSF50630">
    <property type="entry name" value="Acid proteases"/>
    <property type="match status" value="1"/>
</dbReference>
<evidence type="ECO:0000256" key="2">
    <source>
        <dbReference type="SAM" id="Phobius"/>
    </source>
</evidence>
<dbReference type="AlphaFoldDB" id="A0AAE0NG57"/>
<feature type="region of interest" description="Disordered" evidence="1">
    <location>
        <begin position="495"/>
        <end position="519"/>
    </location>
</feature>
<proteinExistence type="predicted"/>
<feature type="chain" id="PRO_5042242745" description="Peptidase A1 domain-containing protein" evidence="3">
    <location>
        <begin position="19"/>
        <end position="519"/>
    </location>
</feature>
<accession>A0AAE0NG57</accession>
<comment type="caution">
    <text evidence="4">The sequence shown here is derived from an EMBL/GenBank/DDBJ whole genome shotgun (WGS) entry which is preliminary data.</text>
</comment>
<dbReference type="Proteomes" id="UP001285441">
    <property type="component" value="Unassembled WGS sequence"/>
</dbReference>
<evidence type="ECO:0000313" key="5">
    <source>
        <dbReference type="Proteomes" id="UP001285441"/>
    </source>
</evidence>
<keyword evidence="2" id="KW-0472">Membrane</keyword>
<keyword evidence="5" id="KW-1185">Reference proteome</keyword>
<dbReference type="Gene3D" id="2.40.70.10">
    <property type="entry name" value="Acid Proteases"/>
    <property type="match status" value="1"/>
</dbReference>
<evidence type="ECO:0000256" key="3">
    <source>
        <dbReference type="SAM" id="SignalP"/>
    </source>
</evidence>
<dbReference type="InterPro" id="IPR021109">
    <property type="entry name" value="Peptidase_aspartic_dom_sf"/>
</dbReference>
<reference evidence="4" key="2">
    <citation type="submission" date="2023-06" db="EMBL/GenBank/DDBJ databases">
        <authorList>
            <consortium name="Lawrence Berkeley National Laboratory"/>
            <person name="Haridas S."/>
            <person name="Hensen N."/>
            <person name="Bonometti L."/>
            <person name="Westerberg I."/>
            <person name="Brannstrom I.O."/>
            <person name="Guillou S."/>
            <person name="Cros-Aarteil S."/>
            <person name="Calhoun S."/>
            <person name="Kuo A."/>
            <person name="Mondo S."/>
            <person name="Pangilinan J."/>
            <person name="Riley R."/>
            <person name="LaButti K."/>
            <person name="Andreopoulos B."/>
            <person name="Lipzen A."/>
            <person name="Chen C."/>
            <person name="Yanf M."/>
            <person name="Daum C."/>
            <person name="Ng V."/>
            <person name="Clum A."/>
            <person name="Steindorff A."/>
            <person name="Ohm R."/>
            <person name="Martin F."/>
            <person name="Silar P."/>
            <person name="Natvig D."/>
            <person name="Lalanne C."/>
            <person name="Gautier V."/>
            <person name="Ament-velasquez S.L."/>
            <person name="Kruys A."/>
            <person name="Hutchinson M.I."/>
            <person name="Powell A.J."/>
            <person name="Barry K."/>
            <person name="Miller A.N."/>
            <person name="Grigoriev I.V."/>
            <person name="Debuchy R."/>
            <person name="Gladieux P."/>
            <person name="Thoren M.H."/>
            <person name="Johannesson H."/>
        </authorList>
    </citation>
    <scope>NUCLEOTIDE SEQUENCE</scope>
    <source>
        <strain evidence="4">CBS 232.78</strain>
    </source>
</reference>
<evidence type="ECO:0000313" key="4">
    <source>
        <dbReference type="EMBL" id="KAK3380908.1"/>
    </source>
</evidence>
<sequence>MSFLRLLVFSTAASMAMAASSTPCDATISVSLGPCNISIDGQQTAYSWGALLVVNRAEICAAPSSFVASPLIEHQDVCSEQQRDGMTAEQCRSRRGNYVTSQDINSTASPPDLLALNPNLKFLRPDRVTNDPIQFQIGTSVSTLSGLITSGDQHTNSHLPLNNASTVLENLKSKGQIGARSFALDVGSQQYLSPRKGRLTLGSYQPAMVKGSFWEYKIDNNRSALNDRLCPFQVQIQEISLRIANLATPVVLVSTDSNSWACIEPYDRQFRLPSTGLTLLKNNLTASGFSEAAEESGTPVGRFGELLDIEPGLVFRKASYKPNSPLLADLISSMQIILRGGTVRGLDTPLTVELPGNELVQPLRGLNKQGAPVWNTSYEELLVYRNSSSLGSAPVLGRAFLEKLYMFVDYENSVFKLGHIDPDGQVQLPISSNLACDTSSSSQQSSNDDKSPWHIGLLGGLIGGICVVLLLGAGLAYFFRRKLEALQERVNKLERGVGNTPGGHHTTPQNAPSPVNTTD</sequence>
<feature type="compositionally biased region" description="Polar residues" evidence="1">
    <location>
        <begin position="506"/>
        <end position="519"/>
    </location>
</feature>
<reference evidence="4" key="1">
    <citation type="journal article" date="2023" name="Mol. Phylogenet. Evol.">
        <title>Genome-scale phylogeny and comparative genomics of the fungal order Sordariales.</title>
        <authorList>
            <person name="Hensen N."/>
            <person name="Bonometti L."/>
            <person name="Westerberg I."/>
            <person name="Brannstrom I.O."/>
            <person name="Guillou S."/>
            <person name="Cros-Aarteil S."/>
            <person name="Calhoun S."/>
            <person name="Haridas S."/>
            <person name="Kuo A."/>
            <person name="Mondo S."/>
            <person name="Pangilinan J."/>
            <person name="Riley R."/>
            <person name="LaButti K."/>
            <person name="Andreopoulos B."/>
            <person name="Lipzen A."/>
            <person name="Chen C."/>
            <person name="Yan M."/>
            <person name="Daum C."/>
            <person name="Ng V."/>
            <person name="Clum A."/>
            <person name="Steindorff A."/>
            <person name="Ohm R.A."/>
            <person name="Martin F."/>
            <person name="Silar P."/>
            <person name="Natvig D.O."/>
            <person name="Lalanne C."/>
            <person name="Gautier V."/>
            <person name="Ament-Velasquez S.L."/>
            <person name="Kruys A."/>
            <person name="Hutchinson M.I."/>
            <person name="Powell A.J."/>
            <person name="Barry K."/>
            <person name="Miller A.N."/>
            <person name="Grigoriev I.V."/>
            <person name="Debuchy R."/>
            <person name="Gladieux P."/>
            <person name="Hiltunen Thoren M."/>
            <person name="Johannesson H."/>
        </authorList>
    </citation>
    <scope>NUCLEOTIDE SEQUENCE</scope>
    <source>
        <strain evidence="4">CBS 232.78</strain>
    </source>
</reference>
<evidence type="ECO:0008006" key="6">
    <source>
        <dbReference type="Google" id="ProtNLM"/>
    </source>
</evidence>
<name>A0AAE0NG57_9PEZI</name>
<dbReference type="EMBL" id="JAULSW010000005">
    <property type="protein sequence ID" value="KAK3380908.1"/>
    <property type="molecule type" value="Genomic_DNA"/>
</dbReference>
<organism evidence="4 5">
    <name type="scientific">Podospora didyma</name>
    <dbReference type="NCBI Taxonomy" id="330526"/>
    <lineage>
        <taxon>Eukaryota</taxon>
        <taxon>Fungi</taxon>
        <taxon>Dikarya</taxon>
        <taxon>Ascomycota</taxon>
        <taxon>Pezizomycotina</taxon>
        <taxon>Sordariomycetes</taxon>
        <taxon>Sordariomycetidae</taxon>
        <taxon>Sordariales</taxon>
        <taxon>Podosporaceae</taxon>
        <taxon>Podospora</taxon>
    </lineage>
</organism>
<feature type="transmembrane region" description="Helical" evidence="2">
    <location>
        <begin position="453"/>
        <end position="479"/>
    </location>
</feature>
<keyword evidence="3" id="KW-0732">Signal</keyword>
<protein>
    <recommendedName>
        <fullName evidence="6">Peptidase A1 domain-containing protein</fullName>
    </recommendedName>
</protein>
<gene>
    <name evidence="4" type="ORF">B0H63DRAFT_560722</name>
</gene>
<keyword evidence="2" id="KW-0812">Transmembrane</keyword>